<proteinExistence type="predicted"/>
<feature type="region of interest" description="Disordered" evidence="1">
    <location>
        <begin position="146"/>
        <end position="216"/>
    </location>
</feature>
<keyword evidence="2" id="KW-0472">Membrane</keyword>
<keyword evidence="2" id="KW-0812">Transmembrane</keyword>
<feature type="region of interest" description="Disordered" evidence="1">
    <location>
        <begin position="1"/>
        <end position="29"/>
    </location>
</feature>
<evidence type="ECO:0000259" key="3">
    <source>
        <dbReference type="Pfam" id="PF07727"/>
    </source>
</evidence>
<organism evidence="4 5">
    <name type="scientific">Lolium multiflorum</name>
    <name type="common">Italian ryegrass</name>
    <name type="synonym">Lolium perenne subsp. multiflorum</name>
    <dbReference type="NCBI Taxonomy" id="4521"/>
    <lineage>
        <taxon>Eukaryota</taxon>
        <taxon>Viridiplantae</taxon>
        <taxon>Streptophyta</taxon>
        <taxon>Embryophyta</taxon>
        <taxon>Tracheophyta</taxon>
        <taxon>Spermatophyta</taxon>
        <taxon>Magnoliopsida</taxon>
        <taxon>Liliopsida</taxon>
        <taxon>Poales</taxon>
        <taxon>Poaceae</taxon>
        <taxon>BOP clade</taxon>
        <taxon>Pooideae</taxon>
        <taxon>Poodae</taxon>
        <taxon>Poeae</taxon>
        <taxon>Poeae Chloroplast Group 2 (Poeae type)</taxon>
        <taxon>Loliodinae</taxon>
        <taxon>Loliinae</taxon>
        <taxon>Lolium</taxon>
    </lineage>
</organism>
<accession>A0AAD8R349</accession>
<name>A0AAD8R349_LOLMU</name>
<evidence type="ECO:0000313" key="5">
    <source>
        <dbReference type="Proteomes" id="UP001231189"/>
    </source>
</evidence>
<evidence type="ECO:0000313" key="4">
    <source>
        <dbReference type="EMBL" id="KAK1612942.1"/>
    </source>
</evidence>
<keyword evidence="2" id="KW-1133">Transmembrane helix</keyword>
<reference evidence="4" key="1">
    <citation type="submission" date="2023-07" db="EMBL/GenBank/DDBJ databases">
        <title>A chromosome-level genome assembly of Lolium multiflorum.</title>
        <authorList>
            <person name="Chen Y."/>
            <person name="Copetti D."/>
            <person name="Kolliker R."/>
            <person name="Studer B."/>
        </authorList>
    </citation>
    <scope>NUCLEOTIDE SEQUENCE</scope>
    <source>
        <strain evidence="4">02402/16</strain>
        <tissue evidence="4">Leaf</tissue>
    </source>
</reference>
<dbReference type="Pfam" id="PF07727">
    <property type="entry name" value="RVT_2"/>
    <property type="match status" value="1"/>
</dbReference>
<protein>
    <recommendedName>
        <fullName evidence="3">Reverse transcriptase Ty1/copia-type domain-containing protein</fullName>
    </recommendedName>
</protein>
<comment type="caution">
    <text evidence="4">The sequence shown here is derived from an EMBL/GenBank/DDBJ whole genome shotgun (WGS) entry which is preliminary data.</text>
</comment>
<keyword evidence="5" id="KW-1185">Reference proteome</keyword>
<dbReference type="InterPro" id="IPR013103">
    <property type="entry name" value="RVT_2"/>
</dbReference>
<feature type="compositionally biased region" description="Polar residues" evidence="1">
    <location>
        <begin position="178"/>
        <end position="190"/>
    </location>
</feature>
<feature type="compositionally biased region" description="Pro residues" evidence="1">
    <location>
        <begin position="9"/>
        <end position="19"/>
    </location>
</feature>
<evidence type="ECO:0000256" key="1">
    <source>
        <dbReference type="SAM" id="MobiDB-lite"/>
    </source>
</evidence>
<sequence length="396" mass="43580">MPSTGGRVGPPPRGASPPVRPRHGATGMEALLGQPPRRRRWLMRWFLFAFGHYLVTLSNFLVLYISGTCGYPVLTRASELSVLCFTGPALLSALQCQATGMEVEFRQLLWQLWNENRCRFWRQPISAGAISLGIARVRCSGPVRASRPGIGAGPPAHGRAPDVAPPHSPAPRRGDSLPSLSADSSRTPRFSTRPAVHSPSATGLPGSSVADAADSGADSGSCVAAVPVATAAPVQERRHTRLQSGISRPKEFTDGTIRYDRIRFGNFCSTGEPTSSSEAFSNSRWKAAMDEEYLALMKNKTWHLVPSARGQNVIDCKWVYKVKRRADGTVDRYKARLVAKGFKQWYGIDYEDTFSHIVKAATIRLVLSIAVSRGWKLRQLDVKNVFCMVFWKKRSI</sequence>
<gene>
    <name evidence="4" type="ORF">QYE76_036615</name>
</gene>
<dbReference type="AlphaFoldDB" id="A0AAD8R349"/>
<evidence type="ECO:0000256" key="2">
    <source>
        <dbReference type="SAM" id="Phobius"/>
    </source>
</evidence>
<dbReference type="EMBL" id="JAUUTY010000007">
    <property type="protein sequence ID" value="KAK1612942.1"/>
    <property type="molecule type" value="Genomic_DNA"/>
</dbReference>
<feature type="domain" description="Reverse transcriptase Ty1/copia-type" evidence="3">
    <location>
        <begin position="299"/>
        <end position="386"/>
    </location>
</feature>
<dbReference type="Proteomes" id="UP001231189">
    <property type="component" value="Unassembled WGS sequence"/>
</dbReference>
<feature type="compositionally biased region" description="Low complexity" evidence="1">
    <location>
        <begin position="206"/>
        <end position="216"/>
    </location>
</feature>
<feature type="transmembrane region" description="Helical" evidence="2">
    <location>
        <begin position="45"/>
        <end position="65"/>
    </location>
</feature>